<gene>
    <name evidence="1" type="ORF">Krac_0596</name>
</gene>
<protein>
    <submittedName>
        <fullName evidence="1">Uncharacterized protein</fullName>
    </submittedName>
</protein>
<accession>D6U844</accession>
<dbReference type="Proteomes" id="UP000004508">
    <property type="component" value="Unassembled WGS sequence"/>
</dbReference>
<dbReference type="EMBL" id="ADVG01000005">
    <property type="protein sequence ID" value="EFH80055.1"/>
    <property type="molecule type" value="Genomic_DNA"/>
</dbReference>
<evidence type="ECO:0000313" key="2">
    <source>
        <dbReference type="Proteomes" id="UP000004508"/>
    </source>
</evidence>
<evidence type="ECO:0000313" key="1">
    <source>
        <dbReference type="EMBL" id="EFH80055.1"/>
    </source>
</evidence>
<dbReference type="InParanoid" id="D6U844"/>
<dbReference type="AlphaFoldDB" id="D6U844"/>
<comment type="caution">
    <text evidence="1">The sequence shown here is derived from an EMBL/GenBank/DDBJ whole genome shotgun (WGS) entry which is preliminary data.</text>
</comment>
<reference evidence="1 2" key="1">
    <citation type="journal article" date="2011" name="Stand. Genomic Sci.">
        <title>Non-contiguous finished genome sequence and contextual data of the filamentous soil bacterium Ktedonobacter racemifer type strain (SOSP1-21).</title>
        <authorList>
            <person name="Chang Y.J."/>
            <person name="Land M."/>
            <person name="Hauser L."/>
            <person name="Chertkov O."/>
            <person name="Del Rio T.G."/>
            <person name="Nolan M."/>
            <person name="Copeland A."/>
            <person name="Tice H."/>
            <person name="Cheng J.F."/>
            <person name="Lucas S."/>
            <person name="Han C."/>
            <person name="Goodwin L."/>
            <person name="Pitluck S."/>
            <person name="Ivanova N."/>
            <person name="Ovchinikova G."/>
            <person name="Pati A."/>
            <person name="Chen A."/>
            <person name="Palaniappan K."/>
            <person name="Mavromatis K."/>
            <person name="Liolios K."/>
            <person name="Brettin T."/>
            <person name="Fiebig A."/>
            <person name="Rohde M."/>
            <person name="Abt B."/>
            <person name="Goker M."/>
            <person name="Detter J.C."/>
            <person name="Woyke T."/>
            <person name="Bristow J."/>
            <person name="Eisen J.A."/>
            <person name="Markowitz V."/>
            <person name="Hugenholtz P."/>
            <person name="Kyrpides N.C."/>
            <person name="Klenk H.P."/>
            <person name="Lapidus A."/>
        </authorList>
    </citation>
    <scope>NUCLEOTIDE SEQUENCE [LARGE SCALE GENOMIC DNA]</scope>
    <source>
        <strain evidence="2">DSM 44963</strain>
    </source>
</reference>
<organism evidence="1 2">
    <name type="scientific">Ktedonobacter racemifer DSM 44963</name>
    <dbReference type="NCBI Taxonomy" id="485913"/>
    <lineage>
        <taxon>Bacteria</taxon>
        <taxon>Bacillati</taxon>
        <taxon>Chloroflexota</taxon>
        <taxon>Ktedonobacteria</taxon>
        <taxon>Ktedonobacterales</taxon>
        <taxon>Ktedonobacteraceae</taxon>
        <taxon>Ktedonobacter</taxon>
    </lineage>
</organism>
<sequence length="38" mass="4498">MPVHPPRAIQKRGTLRYYLEIHRALWHSLATTWKAALD</sequence>
<proteinExistence type="predicted"/>
<name>D6U844_KTERA</name>
<keyword evidence="2" id="KW-1185">Reference proteome</keyword>
<dbReference type="STRING" id="485913.Krac_0596"/>